<reference evidence="12 13" key="1">
    <citation type="submission" date="2020-04" db="EMBL/GenBank/DDBJ databases">
        <authorList>
            <person name="Alioto T."/>
            <person name="Alioto T."/>
            <person name="Gomez Garrido J."/>
        </authorList>
    </citation>
    <scope>NUCLEOTIDE SEQUENCE [LARGE SCALE GENOMIC DNA]</scope>
</reference>
<keyword evidence="13" id="KW-1185">Reference proteome</keyword>
<dbReference type="GO" id="GO:0045454">
    <property type="term" value="P:cell redox homeostasis"/>
    <property type="evidence" value="ECO:0007669"/>
    <property type="project" value="TreeGrafter"/>
</dbReference>
<organism evidence="12 13">
    <name type="scientific">Cloeon dipterum</name>
    <dbReference type="NCBI Taxonomy" id="197152"/>
    <lineage>
        <taxon>Eukaryota</taxon>
        <taxon>Metazoa</taxon>
        <taxon>Ecdysozoa</taxon>
        <taxon>Arthropoda</taxon>
        <taxon>Hexapoda</taxon>
        <taxon>Insecta</taxon>
        <taxon>Pterygota</taxon>
        <taxon>Palaeoptera</taxon>
        <taxon>Ephemeroptera</taxon>
        <taxon>Pisciforma</taxon>
        <taxon>Baetidae</taxon>
        <taxon>Cloeon</taxon>
    </lineage>
</organism>
<gene>
    <name evidence="12" type="ORF">CLODIP_2_CD11753</name>
</gene>
<accession>A0A8S1CH96</accession>
<evidence type="ECO:0000256" key="8">
    <source>
        <dbReference type="ARBA" id="ARBA00051132"/>
    </source>
</evidence>
<evidence type="ECO:0000259" key="11">
    <source>
        <dbReference type="PROSITE" id="PS51352"/>
    </source>
</evidence>
<evidence type="ECO:0000313" key="12">
    <source>
        <dbReference type="EMBL" id="CAB3367796.1"/>
    </source>
</evidence>
<evidence type="ECO:0000256" key="10">
    <source>
        <dbReference type="PIRSR" id="PIRSR000239-1"/>
    </source>
</evidence>
<evidence type="ECO:0000256" key="7">
    <source>
        <dbReference type="ARBA" id="ARBA00037420"/>
    </source>
</evidence>
<dbReference type="OrthoDB" id="2996783at2759"/>
<dbReference type="EMBL" id="CADEPI010000033">
    <property type="protein sequence ID" value="CAB3367796.1"/>
    <property type="molecule type" value="Genomic_DNA"/>
</dbReference>
<dbReference type="Gene3D" id="3.30.1020.10">
    <property type="entry name" value="Antioxidant, Horf6, Chain A, domain2"/>
    <property type="match status" value="1"/>
</dbReference>
<keyword evidence="3 9" id="KW-0560">Oxidoreductase</keyword>
<dbReference type="AlphaFoldDB" id="A0A8S1CH96"/>
<feature type="domain" description="Thioredoxin" evidence="11">
    <location>
        <begin position="1"/>
        <end position="166"/>
    </location>
</feature>
<evidence type="ECO:0000313" key="13">
    <source>
        <dbReference type="Proteomes" id="UP000494165"/>
    </source>
</evidence>
<feature type="active site" description="Cysteine sulfenic acid (-SOH) intermediate; for peroxidase activity" evidence="10">
    <location>
        <position position="43"/>
    </location>
</feature>
<evidence type="ECO:0000256" key="6">
    <source>
        <dbReference type="ARBA" id="ARBA00026176"/>
    </source>
</evidence>
<dbReference type="SUPFAM" id="SSF52833">
    <property type="entry name" value="Thioredoxin-like"/>
    <property type="match status" value="1"/>
</dbReference>
<sequence>MKLGDVFPDFEAETSDGKIKFWEWSKDSWSIIFSHPADYTPVCTTELARVAKLAGDFAKRNIKVIALSIDSVDSHVGWIKDIKKYSGMQDSDKFPYPIIADEDRSLATQFGMLDPNEISGKTGLPLTARAVFVIDPSHKLRLSLLYPATTGRSFDEILRAVDSLLLTEEFKVATPADWKVGDKCMVQPSVPDSALPEMFPKGVEKVEVPSGKGYIRMTPQPNVD</sequence>
<dbReference type="PANTHER" id="PTHR43503">
    <property type="entry name" value="MCG48959-RELATED"/>
    <property type="match status" value="1"/>
</dbReference>
<keyword evidence="2 9" id="KW-0049">Antioxidant</keyword>
<proteinExistence type="inferred from homology"/>
<name>A0A8S1CH96_9INSE</name>
<evidence type="ECO:0000256" key="5">
    <source>
        <dbReference type="ARBA" id="ARBA00025719"/>
    </source>
</evidence>
<dbReference type="FunFam" id="3.40.30.10:FF:000011">
    <property type="entry name" value="Peroxiredoxin PRX1"/>
    <property type="match status" value="1"/>
</dbReference>
<comment type="similarity">
    <text evidence="5">Belongs to the peroxiredoxin family. Prx6 subfamily.</text>
</comment>
<comment type="catalytic activity">
    <reaction evidence="8">
        <text>a hydroperoxide + [protein]-dithiol = [protein]-disulfide + an alcohol + H2O</text>
        <dbReference type="Rhea" id="RHEA:10008"/>
        <dbReference type="Rhea" id="RHEA-COMP:10593"/>
        <dbReference type="Rhea" id="RHEA-COMP:10594"/>
        <dbReference type="ChEBI" id="CHEBI:15377"/>
        <dbReference type="ChEBI" id="CHEBI:29950"/>
        <dbReference type="ChEBI" id="CHEBI:30879"/>
        <dbReference type="ChEBI" id="CHEBI:35924"/>
        <dbReference type="ChEBI" id="CHEBI:50058"/>
    </reaction>
</comment>
<dbReference type="InterPro" id="IPR045020">
    <property type="entry name" value="PRX_1cys"/>
</dbReference>
<dbReference type="Gene3D" id="3.40.30.10">
    <property type="entry name" value="Glutaredoxin"/>
    <property type="match status" value="1"/>
</dbReference>
<dbReference type="InterPro" id="IPR013766">
    <property type="entry name" value="Thioredoxin_domain"/>
</dbReference>
<dbReference type="CDD" id="cd03016">
    <property type="entry name" value="PRX_1cys"/>
    <property type="match status" value="1"/>
</dbReference>
<dbReference type="Pfam" id="PF00578">
    <property type="entry name" value="AhpC-TSA"/>
    <property type="match status" value="1"/>
</dbReference>
<dbReference type="GO" id="GO:0005829">
    <property type="term" value="C:cytosol"/>
    <property type="evidence" value="ECO:0007669"/>
    <property type="project" value="TreeGrafter"/>
</dbReference>
<protein>
    <recommendedName>
        <fullName evidence="6">1-Cys peroxiredoxin</fullName>
    </recommendedName>
</protein>
<keyword evidence="4 9" id="KW-0676">Redox-active center</keyword>
<dbReference type="GO" id="GO:0051920">
    <property type="term" value="F:peroxiredoxin activity"/>
    <property type="evidence" value="ECO:0007669"/>
    <property type="project" value="InterPro"/>
</dbReference>
<dbReference type="PROSITE" id="PS51352">
    <property type="entry name" value="THIOREDOXIN_2"/>
    <property type="match status" value="1"/>
</dbReference>
<dbReference type="InterPro" id="IPR019479">
    <property type="entry name" value="Peroxiredoxin_C"/>
</dbReference>
<comment type="caution">
    <text evidence="12">The sequence shown here is derived from an EMBL/GenBank/DDBJ whole genome shotgun (WGS) entry which is preliminary data.</text>
</comment>
<evidence type="ECO:0000256" key="3">
    <source>
        <dbReference type="ARBA" id="ARBA00023002"/>
    </source>
</evidence>
<dbReference type="Proteomes" id="UP000494165">
    <property type="component" value="Unassembled WGS sequence"/>
</dbReference>
<evidence type="ECO:0000256" key="2">
    <source>
        <dbReference type="ARBA" id="ARBA00022862"/>
    </source>
</evidence>
<dbReference type="PANTHER" id="PTHR43503:SF4">
    <property type="entry name" value="PEROXIREDOXIN-6"/>
    <property type="match status" value="1"/>
</dbReference>
<evidence type="ECO:0000256" key="4">
    <source>
        <dbReference type="ARBA" id="ARBA00023284"/>
    </source>
</evidence>
<evidence type="ECO:0000256" key="1">
    <source>
        <dbReference type="ARBA" id="ARBA00022559"/>
    </source>
</evidence>
<comment type="function">
    <text evidence="7">Thiol-specific peroxidase that catalyzes the reduction of hydrogen peroxide and organic hydroperoxides to water and alcohols, respectively. Plays a role in cell protection against oxidative stress by detoxifying peroxides.</text>
</comment>
<dbReference type="InterPro" id="IPR024706">
    <property type="entry name" value="Peroxiredoxin_AhpC-typ"/>
</dbReference>
<dbReference type="FunFam" id="3.30.1020.10:FF:000001">
    <property type="entry name" value="1-Cys peroxiredoxin"/>
    <property type="match status" value="1"/>
</dbReference>
<dbReference type="PIRSF" id="PIRSF000239">
    <property type="entry name" value="AHPC"/>
    <property type="match status" value="1"/>
</dbReference>
<dbReference type="InterPro" id="IPR036249">
    <property type="entry name" value="Thioredoxin-like_sf"/>
</dbReference>
<dbReference type="GO" id="GO:0005739">
    <property type="term" value="C:mitochondrion"/>
    <property type="evidence" value="ECO:0007669"/>
    <property type="project" value="TreeGrafter"/>
</dbReference>
<dbReference type="Pfam" id="PF10417">
    <property type="entry name" value="1-cysPrx_C"/>
    <property type="match status" value="1"/>
</dbReference>
<dbReference type="InterPro" id="IPR000866">
    <property type="entry name" value="AhpC/TSA"/>
</dbReference>
<evidence type="ECO:0000256" key="9">
    <source>
        <dbReference type="PIRNR" id="PIRNR000239"/>
    </source>
</evidence>
<keyword evidence="1 9" id="KW-0575">Peroxidase</keyword>